<keyword evidence="5" id="KW-1185">Reference proteome</keyword>
<accession>A0A1G9IWB4</accession>
<dbReference type="EMBL" id="FNGY01000001">
    <property type="protein sequence ID" value="SDL29134.1"/>
    <property type="molecule type" value="Genomic_DNA"/>
</dbReference>
<dbReference type="STRING" id="430522.BFS30_00160"/>
<keyword evidence="1" id="KW-0378">Hydrolase</keyword>
<dbReference type="SUPFAM" id="SSF49785">
    <property type="entry name" value="Galactose-binding domain-like"/>
    <property type="match status" value="1"/>
</dbReference>
<protein>
    <recommendedName>
        <fullName evidence="6">Xaa-Pro dipeptidyl-peptidase C-terminal domain-containing protein</fullName>
    </recommendedName>
</protein>
<dbReference type="AlphaFoldDB" id="A0A1G9IWB4"/>
<evidence type="ECO:0000313" key="5">
    <source>
        <dbReference type="Proteomes" id="UP000183200"/>
    </source>
</evidence>
<dbReference type="Gene3D" id="1.10.3020.10">
    <property type="entry name" value="alpha-amino acid ester hydrolase ( Helical cap domain)"/>
    <property type="match status" value="1"/>
</dbReference>
<feature type="domain" description="Xaa-Pro dipeptidyl-peptidase C-terminal" evidence="3">
    <location>
        <begin position="348"/>
        <end position="548"/>
    </location>
</feature>
<dbReference type="InterPro" id="IPR000383">
    <property type="entry name" value="Xaa-Pro-like_dom"/>
</dbReference>
<dbReference type="NCBIfam" id="TIGR00976">
    <property type="entry name" value="CocE_NonD"/>
    <property type="match status" value="1"/>
</dbReference>
<dbReference type="Proteomes" id="UP000183200">
    <property type="component" value="Unassembled WGS sequence"/>
</dbReference>
<dbReference type="InterPro" id="IPR005674">
    <property type="entry name" value="CocE/Ser_esterase"/>
</dbReference>
<dbReference type="SUPFAM" id="SSF53474">
    <property type="entry name" value="alpha/beta-Hydrolases"/>
    <property type="match status" value="1"/>
</dbReference>
<evidence type="ECO:0000256" key="1">
    <source>
        <dbReference type="ARBA" id="ARBA00022801"/>
    </source>
</evidence>
<proteinExistence type="predicted"/>
<reference evidence="5" key="1">
    <citation type="submission" date="2016-10" db="EMBL/GenBank/DDBJ databases">
        <authorList>
            <person name="Varghese N."/>
            <person name="Submissions S."/>
        </authorList>
    </citation>
    <scope>NUCLEOTIDE SEQUENCE [LARGE SCALE GENOMIC DNA]</scope>
    <source>
        <strain evidence="5">DSM 19110</strain>
    </source>
</reference>
<dbReference type="GO" id="GO:0008239">
    <property type="term" value="F:dipeptidyl-peptidase activity"/>
    <property type="evidence" value="ECO:0007669"/>
    <property type="project" value="InterPro"/>
</dbReference>
<evidence type="ECO:0000313" key="4">
    <source>
        <dbReference type="EMBL" id="SDL29134.1"/>
    </source>
</evidence>
<dbReference type="Gene3D" id="2.60.120.260">
    <property type="entry name" value="Galactose-binding domain-like"/>
    <property type="match status" value="1"/>
</dbReference>
<sequence>MGLFAHAFGQQPKPAVPQTATGVAIQVYDIQDSVLIKTKEGMQLSAIVVRKKGAGKPQPAALFFTIYADHDNNLEEAKRSADHGYIGVVVNSRGKALSPDQINPYEKESTDVNGAVDWISKHPWTDGRVAIYGGSYSGFAAWAATKHLHPALKTIVPYVAAIPGFGLPMENNIFLNANYGWGFYVSNNKYLDEILYRDQQHWRDMQLNWYNSGVAYRKIDSIEGHPNPLLQRWIQHPSYDDYWQNMVPWQEEFAKINIPVLSVTGYYDDGQISALRYFKEHYKYNKQANHYLIIGPYDHFGAQRGGVPVLRDYKVDQLALISTAQITYDWMDYVLKGGPKPALLKDKINYEVMGANRWKHAPSIEKMNNQVLRLYLSTEKSGQNQMLLPKKPGQLAFSAQEVDFADRQHSNNNDYYPYPIVGKELDRSAGLYFISEPFNEPVSVDGIWNGVLKANINKKDMDIGMTLYEVMPDGTYFHLAYFLGRASYAKDMTRRTLLKEGAISSIPFSGTRMFSRYLSKGSRLLLVLDINKNPFAQINYGTGKDVSDESIADAKVPLKIKWYNDSYVDIPVWKY</sequence>
<evidence type="ECO:0000259" key="3">
    <source>
        <dbReference type="Pfam" id="PF08530"/>
    </source>
</evidence>
<feature type="domain" description="Xaa-Pro dipeptidyl-peptidase-like" evidence="2">
    <location>
        <begin position="41"/>
        <end position="300"/>
    </location>
</feature>
<dbReference type="Gene3D" id="3.40.50.1820">
    <property type="entry name" value="alpha/beta hydrolase"/>
    <property type="match status" value="1"/>
</dbReference>
<dbReference type="Pfam" id="PF02129">
    <property type="entry name" value="Peptidase_S15"/>
    <property type="match status" value="1"/>
</dbReference>
<dbReference type="InterPro" id="IPR029058">
    <property type="entry name" value="AB_hydrolase_fold"/>
</dbReference>
<organism evidence="4 5">
    <name type="scientific">Pedobacter steynii</name>
    <dbReference type="NCBI Taxonomy" id="430522"/>
    <lineage>
        <taxon>Bacteria</taxon>
        <taxon>Pseudomonadati</taxon>
        <taxon>Bacteroidota</taxon>
        <taxon>Sphingobacteriia</taxon>
        <taxon>Sphingobacteriales</taxon>
        <taxon>Sphingobacteriaceae</taxon>
        <taxon>Pedobacter</taxon>
    </lineage>
</organism>
<dbReference type="InterPro" id="IPR013736">
    <property type="entry name" value="Xaa-Pro_dipept_C"/>
</dbReference>
<name>A0A1G9IWB4_9SPHI</name>
<gene>
    <name evidence="4" type="ORF">SAMN05421820_10169</name>
</gene>
<evidence type="ECO:0000259" key="2">
    <source>
        <dbReference type="Pfam" id="PF02129"/>
    </source>
</evidence>
<evidence type="ECO:0008006" key="6">
    <source>
        <dbReference type="Google" id="ProtNLM"/>
    </source>
</evidence>
<dbReference type="Pfam" id="PF08530">
    <property type="entry name" value="PepX_C"/>
    <property type="match status" value="1"/>
</dbReference>
<dbReference type="InterPro" id="IPR008979">
    <property type="entry name" value="Galactose-bd-like_sf"/>
</dbReference>